<accession>A0AAC8VJD3</accession>
<protein>
    <submittedName>
        <fullName evidence="2">Uncharacterized protein</fullName>
    </submittedName>
</protein>
<dbReference type="Proteomes" id="UP000029558">
    <property type="component" value="Chromosome"/>
</dbReference>
<organism evidence="2 3">
    <name type="scientific">Piscirickettsia salmonis</name>
    <dbReference type="NCBI Taxonomy" id="1238"/>
    <lineage>
        <taxon>Bacteria</taxon>
        <taxon>Pseudomonadati</taxon>
        <taxon>Pseudomonadota</taxon>
        <taxon>Gammaproteobacteria</taxon>
        <taxon>Thiotrichales</taxon>
        <taxon>Piscirickettsiaceae</taxon>
        <taxon>Piscirickettsia</taxon>
    </lineage>
</organism>
<evidence type="ECO:0000256" key="1">
    <source>
        <dbReference type="SAM" id="MobiDB-lite"/>
    </source>
</evidence>
<reference evidence="2 3" key="1">
    <citation type="journal article" date="2014" name="Genome Announc.">
        <title>Comparative Genome Analysis of Two Isolates of the Fish Pathogen Piscirickettsia salmonis from Different Hosts Reveals Major Differences in Virulence-Associated Secretion Systems.</title>
        <authorList>
            <person name="Bohle H."/>
            <person name="Henriquez P."/>
            <person name="Grothusen H."/>
            <person name="Navas E."/>
            <person name="Sandoval A."/>
            <person name="Bustamante F."/>
            <person name="Bustos P."/>
            <person name="Mancilla M."/>
        </authorList>
    </citation>
    <scope>NUCLEOTIDE SEQUENCE [LARGE SCALE GENOMIC DNA]</scope>
    <source>
        <strain evidence="3">B1-32597</strain>
    </source>
</reference>
<feature type="compositionally biased region" description="Low complexity" evidence="1">
    <location>
        <begin position="62"/>
        <end position="75"/>
    </location>
</feature>
<gene>
    <name evidence="2" type="ORF">KU39_2466</name>
</gene>
<proteinExistence type="predicted"/>
<feature type="compositionally biased region" description="Basic and acidic residues" evidence="1">
    <location>
        <begin position="125"/>
        <end position="138"/>
    </location>
</feature>
<evidence type="ECO:0000313" key="3">
    <source>
        <dbReference type="Proteomes" id="UP000029558"/>
    </source>
</evidence>
<dbReference type="EMBL" id="CP012508">
    <property type="protein sequence ID" value="ALB23644.1"/>
    <property type="molecule type" value="Genomic_DNA"/>
</dbReference>
<evidence type="ECO:0000313" key="2">
    <source>
        <dbReference type="EMBL" id="ALB23644.1"/>
    </source>
</evidence>
<dbReference type="AlphaFoldDB" id="A0AAC8VJD3"/>
<name>A0AAC8VJD3_PISSA</name>
<sequence length="145" mass="15943">MTEGDEHLESSGIFAQQITQRKSELKALTNRRLVSSIKHMDLASAMHHLQQHSNKSLSTNDQTPEPQATTQETTPLNNSAASSFEAPESQTKAQENTTSLNSSTAASHTSSSQQSCIFQQQQAEPTRDEAHQIKDKATKKCCTIM</sequence>
<feature type="compositionally biased region" description="Polar residues" evidence="1">
    <location>
        <begin position="51"/>
        <end position="61"/>
    </location>
</feature>
<feature type="compositionally biased region" description="Polar residues" evidence="1">
    <location>
        <begin position="76"/>
        <end position="95"/>
    </location>
</feature>
<feature type="region of interest" description="Disordered" evidence="1">
    <location>
        <begin position="44"/>
        <end position="145"/>
    </location>
</feature>
<feature type="compositionally biased region" description="Low complexity" evidence="1">
    <location>
        <begin position="96"/>
        <end position="122"/>
    </location>
</feature>
<dbReference type="RefSeq" id="WP_017375660.1">
    <property type="nucleotide sequence ID" value="NZ_CP012508.1"/>
</dbReference>